<accession>A0A4D7JAS4</accession>
<proteinExistence type="predicted"/>
<keyword evidence="3" id="KW-1185">Reference proteome</keyword>
<protein>
    <submittedName>
        <fullName evidence="2">Uncharacterized protein</fullName>
    </submittedName>
</protein>
<sequence length="69" mass="7989">MNKKQGNPDKRNNKSSDTLATILMFLAIGMFLIGLFEAFTTGFIGSYWLFMVSFGLILWSRYRRKKTES</sequence>
<dbReference type="RefSeq" id="WP_137089116.1">
    <property type="nucleotide sequence ID" value="NZ_CP028923.1"/>
</dbReference>
<feature type="transmembrane region" description="Helical" evidence="1">
    <location>
        <begin position="20"/>
        <end position="39"/>
    </location>
</feature>
<dbReference type="OrthoDB" id="886983at2"/>
<dbReference type="EMBL" id="CP028923">
    <property type="protein sequence ID" value="QCK13519.1"/>
    <property type="molecule type" value="Genomic_DNA"/>
</dbReference>
<organism evidence="2 3">
    <name type="scientific">Mangrovivirga cuniculi</name>
    <dbReference type="NCBI Taxonomy" id="2715131"/>
    <lineage>
        <taxon>Bacteria</taxon>
        <taxon>Pseudomonadati</taxon>
        <taxon>Bacteroidota</taxon>
        <taxon>Cytophagia</taxon>
        <taxon>Cytophagales</taxon>
        <taxon>Mangrovivirgaceae</taxon>
        <taxon>Mangrovivirga</taxon>
    </lineage>
</organism>
<dbReference type="Proteomes" id="UP000298616">
    <property type="component" value="Chromosome"/>
</dbReference>
<evidence type="ECO:0000313" key="3">
    <source>
        <dbReference type="Proteomes" id="UP000298616"/>
    </source>
</evidence>
<dbReference type="AlphaFoldDB" id="A0A4D7JAS4"/>
<dbReference type="KEGG" id="fpf:DCC35_01505"/>
<keyword evidence="1" id="KW-1133">Transmembrane helix</keyword>
<evidence type="ECO:0000313" key="2">
    <source>
        <dbReference type="EMBL" id="QCK13519.1"/>
    </source>
</evidence>
<name>A0A4D7JAS4_9BACT</name>
<keyword evidence="1" id="KW-0472">Membrane</keyword>
<evidence type="ECO:0000256" key="1">
    <source>
        <dbReference type="SAM" id="Phobius"/>
    </source>
</evidence>
<keyword evidence="1" id="KW-0812">Transmembrane</keyword>
<gene>
    <name evidence="2" type="ORF">DCC35_01505</name>
</gene>
<reference evidence="2 3" key="1">
    <citation type="submission" date="2018-04" db="EMBL/GenBank/DDBJ databases">
        <title>Complete genome uncultured novel isolate.</title>
        <authorList>
            <person name="Merlino G."/>
        </authorList>
    </citation>
    <scope>NUCLEOTIDE SEQUENCE [LARGE SCALE GENOMIC DNA]</scope>
    <source>
        <strain evidence="3">R1DC9</strain>
    </source>
</reference>
<feature type="transmembrane region" description="Helical" evidence="1">
    <location>
        <begin position="45"/>
        <end position="62"/>
    </location>
</feature>